<keyword evidence="14" id="KW-1185">Reference proteome</keyword>
<evidence type="ECO:0000256" key="4">
    <source>
        <dbReference type="ARBA" id="ARBA00022692"/>
    </source>
</evidence>
<keyword evidence="6 9" id="KW-0472">Membrane</keyword>
<dbReference type="AlphaFoldDB" id="D0KWM9"/>
<dbReference type="EMBL" id="CP001801">
    <property type="protein sequence ID" value="ACX95026.1"/>
    <property type="molecule type" value="Genomic_DNA"/>
</dbReference>
<keyword evidence="1 9" id="KW-1003">Cell membrane</keyword>
<organism evidence="13 14">
    <name type="scientific">Halothiobacillus neapolitanus (strain ATCC 23641 / DSM 15147 / CIP 104769 / NCIMB 8539 / c2)</name>
    <name type="common">Thiobacillus neapolitanus</name>
    <dbReference type="NCBI Taxonomy" id="555778"/>
    <lineage>
        <taxon>Bacteria</taxon>
        <taxon>Pseudomonadati</taxon>
        <taxon>Pseudomonadota</taxon>
        <taxon>Gammaproteobacteria</taxon>
        <taxon>Chromatiales</taxon>
        <taxon>Halothiobacillaceae</taxon>
        <taxon>Halothiobacillus</taxon>
    </lineage>
</organism>
<dbReference type="PANTHER" id="PTHR38685:SF1">
    <property type="entry name" value="CELL DIVISION PROTEIN ZIPA"/>
    <property type="match status" value="1"/>
</dbReference>
<dbReference type="HOGENOM" id="CLU_838796_0_0_6"/>
<evidence type="ECO:0000256" key="3">
    <source>
        <dbReference type="ARBA" id="ARBA00022618"/>
    </source>
</evidence>
<dbReference type="eggNOG" id="COG3115">
    <property type="taxonomic scope" value="Bacteria"/>
</dbReference>
<proteinExistence type="inferred from homology"/>
<sequence length="331" mass="36553">MEWLRWIFLAAGVLALAGIVWVYLRHKSEQAVELGSGRTEANLDDPIDVRIRAQEDARAKSADITLDSALDEAINEGIIGQVKVKERVDPVITPATEPHEVEPEPLRWQHPTFTRKNEPEPIDVDDALGLADAEGVIGAVRRKMLDDVPETTGSLFRRRQTPHFSYQEKQDSSSDHAELEAPSSAQSTQKNIKQNMGRDADPVVLPLLVASTDGAVFPGDRVENLIEEIGFEYGALSIYHYPGELGETLFSLMNGVKPGTFDRGNSASFATPVLALFMQLPLDGPSESLILDQMIDIARDIADQLGGEVLDDQRLPLTSESIDRYREQLNS</sequence>
<dbReference type="InterPro" id="IPR036765">
    <property type="entry name" value="ZipA_FtsZ-bd_C_sf"/>
</dbReference>
<evidence type="ECO:0000256" key="1">
    <source>
        <dbReference type="ARBA" id="ARBA00022475"/>
    </source>
</evidence>
<dbReference type="OrthoDB" id="7054914at2"/>
<comment type="similarity">
    <text evidence="8">Belongs to the ZipA family.</text>
</comment>
<keyword evidence="5 11" id="KW-1133">Transmembrane helix</keyword>
<keyword evidence="3 8" id="KW-0132">Cell division</keyword>
<feature type="compositionally biased region" description="Polar residues" evidence="10">
    <location>
        <begin position="183"/>
        <end position="194"/>
    </location>
</feature>
<evidence type="ECO:0000256" key="8">
    <source>
        <dbReference type="RuleBase" id="RU003612"/>
    </source>
</evidence>
<dbReference type="Gene3D" id="3.30.1400.10">
    <property type="entry name" value="ZipA, C-terminal FtsZ-binding domain"/>
    <property type="match status" value="1"/>
</dbReference>
<feature type="transmembrane region" description="Helical" evidence="11">
    <location>
        <begin position="6"/>
        <end position="24"/>
    </location>
</feature>
<evidence type="ECO:0000256" key="7">
    <source>
        <dbReference type="ARBA" id="ARBA00023306"/>
    </source>
</evidence>
<dbReference type="KEGG" id="hna:Hneap_0162"/>
<dbReference type="GO" id="GO:0032153">
    <property type="term" value="C:cell division site"/>
    <property type="evidence" value="ECO:0007669"/>
    <property type="project" value="TreeGrafter"/>
</dbReference>
<keyword evidence="2 9" id="KW-0997">Cell inner membrane</keyword>
<dbReference type="Proteomes" id="UP000009102">
    <property type="component" value="Chromosome"/>
</dbReference>
<dbReference type="RefSeq" id="WP_012823062.1">
    <property type="nucleotide sequence ID" value="NC_013422.1"/>
</dbReference>
<dbReference type="PANTHER" id="PTHR38685">
    <property type="entry name" value="CELL DIVISION PROTEIN ZIPA"/>
    <property type="match status" value="1"/>
</dbReference>
<evidence type="ECO:0000256" key="6">
    <source>
        <dbReference type="ARBA" id="ARBA00023136"/>
    </source>
</evidence>
<accession>D0KWM9</accession>
<keyword evidence="4 9" id="KW-0812">Transmembrane</keyword>
<dbReference type="GO" id="GO:0000917">
    <property type="term" value="P:division septum assembly"/>
    <property type="evidence" value="ECO:0007669"/>
    <property type="project" value="TreeGrafter"/>
</dbReference>
<dbReference type="STRING" id="555778.Hneap_0162"/>
<comment type="subcellular location">
    <subcellularLocation>
        <location evidence="9">Cell inner membrane</location>
        <topology evidence="9">Single-pass type I membrane protein</topology>
    </subcellularLocation>
</comment>
<evidence type="ECO:0000313" key="13">
    <source>
        <dbReference type="EMBL" id="ACX95026.1"/>
    </source>
</evidence>
<dbReference type="SMART" id="SM00771">
    <property type="entry name" value="ZipA_C"/>
    <property type="match status" value="1"/>
</dbReference>
<evidence type="ECO:0000256" key="10">
    <source>
        <dbReference type="SAM" id="MobiDB-lite"/>
    </source>
</evidence>
<evidence type="ECO:0000256" key="2">
    <source>
        <dbReference type="ARBA" id="ARBA00022519"/>
    </source>
</evidence>
<dbReference type="Pfam" id="PF04354">
    <property type="entry name" value="ZipA_C"/>
    <property type="match status" value="1"/>
</dbReference>
<evidence type="ECO:0000256" key="11">
    <source>
        <dbReference type="SAM" id="Phobius"/>
    </source>
</evidence>
<reference evidence="13 14" key="1">
    <citation type="submission" date="2009-10" db="EMBL/GenBank/DDBJ databases">
        <title>Complete sequence of Halothiobacillus neapolitanus c2.</title>
        <authorList>
            <consortium name="US DOE Joint Genome Institute"/>
            <person name="Lucas S."/>
            <person name="Copeland A."/>
            <person name="Lapidus A."/>
            <person name="Glavina del Rio T."/>
            <person name="Tice H."/>
            <person name="Bruce D."/>
            <person name="Goodwin L."/>
            <person name="Pitluck S."/>
            <person name="Davenport K."/>
            <person name="Brettin T."/>
            <person name="Detter J.C."/>
            <person name="Han C."/>
            <person name="Tapia R."/>
            <person name="Larimer F."/>
            <person name="Land M."/>
            <person name="Hauser L."/>
            <person name="Kyrpides N."/>
            <person name="Mikhailova N."/>
            <person name="Kerfeld C."/>
            <person name="Cannon G."/>
            <person name="Heinhort S."/>
        </authorList>
    </citation>
    <scope>NUCLEOTIDE SEQUENCE [LARGE SCALE GENOMIC DNA]</scope>
    <source>
        <strain evidence="14">ATCC 23641 / c2</strain>
    </source>
</reference>
<evidence type="ECO:0000259" key="12">
    <source>
        <dbReference type="SMART" id="SM00771"/>
    </source>
</evidence>
<keyword evidence="7 8" id="KW-0131">Cell cycle</keyword>
<comment type="function">
    <text evidence="8">Essential cell division protein that stabilizes the FtsZ protofilaments by cross-linking them and that serves as a cytoplasmic membrane anchor for the Z ring. Also required for the recruitment to the septal ring of downstream cell division proteins.</text>
</comment>
<dbReference type="InterPro" id="IPR011919">
    <property type="entry name" value="Cell_div_ZipA"/>
</dbReference>
<feature type="compositionally biased region" description="Basic and acidic residues" evidence="10">
    <location>
        <begin position="166"/>
        <end position="179"/>
    </location>
</feature>
<evidence type="ECO:0000256" key="9">
    <source>
        <dbReference type="RuleBase" id="RU003613"/>
    </source>
</evidence>
<dbReference type="InterPro" id="IPR007449">
    <property type="entry name" value="ZipA_FtsZ-bd_C"/>
</dbReference>
<evidence type="ECO:0000313" key="14">
    <source>
        <dbReference type="Proteomes" id="UP000009102"/>
    </source>
</evidence>
<gene>
    <name evidence="13" type="ordered locus">Hneap_0162</name>
</gene>
<dbReference type="SUPFAM" id="SSF64383">
    <property type="entry name" value="Cell-division protein ZipA, C-terminal domain"/>
    <property type="match status" value="1"/>
</dbReference>
<dbReference type="GO" id="GO:0005886">
    <property type="term" value="C:plasma membrane"/>
    <property type="evidence" value="ECO:0007669"/>
    <property type="project" value="UniProtKB-SubCell"/>
</dbReference>
<name>D0KWM9_HALNC</name>
<protein>
    <recommendedName>
        <fullName evidence="8">Cell division protein ZipA</fullName>
    </recommendedName>
</protein>
<feature type="domain" description="ZipA C-terminal FtsZ-binding" evidence="12">
    <location>
        <begin position="201"/>
        <end position="329"/>
    </location>
</feature>
<evidence type="ECO:0000256" key="5">
    <source>
        <dbReference type="ARBA" id="ARBA00022989"/>
    </source>
</evidence>
<feature type="region of interest" description="Disordered" evidence="10">
    <location>
        <begin position="152"/>
        <end position="194"/>
    </location>
</feature>